<dbReference type="Pfam" id="PF03176">
    <property type="entry name" value="MMPL"/>
    <property type="match status" value="1"/>
</dbReference>
<dbReference type="EMBL" id="MEIV01000053">
    <property type="protein sequence ID" value="PIT61980.1"/>
    <property type="molecule type" value="Genomic_DNA"/>
</dbReference>
<evidence type="ECO:0000256" key="3">
    <source>
        <dbReference type="ARBA" id="ARBA00022692"/>
    </source>
</evidence>
<feature type="transmembrane region" description="Helical" evidence="6">
    <location>
        <begin position="752"/>
        <end position="772"/>
    </location>
</feature>
<dbReference type="SUPFAM" id="SSF82866">
    <property type="entry name" value="Multidrug efflux transporter AcrB transmembrane domain"/>
    <property type="match status" value="2"/>
</dbReference>
<comment type="caution">
    <text evidence="8">The sequence shown here is derived from an EMBL/GenBank/DDBJ whole genome shotgun (WGS) entry which is preliminary data.</text>
</comment>
<evidence type="ECO:0000256" key="4">
    <source>
        <dbReference type="ARBA" id="ARBA00022989"/>
    </source>
</evidence>
<evidence type="ECO:0000259" key="7">
    <source>
        <dbReference type="PROSITE" id="PS50156"/>
    </source>
</evidence>
<dbReference type="PROSITE" id="PS50156">
    <property type="entry name" value="SSD"/>
    <property type="match status" value="1"/>
</dbReference>
<dbReference type="RefSeq" id="WP_100115773.1">
    <property type="nucleotide sequence ID" value="NZ_MEIV01000053.1"/>
</dbReference>
<feature type="transmembrane region" description="Helical" evidence="6">
    <location>
        <begin position="725"/>
        <end position="746"/>
    </location>
</feature>
<protein>
    <recommendedName>
        <fullName evidence="7">SSD domain-containing protein</fullName>
    </recommendedName>
</protein>
<feature type="domain" description="SSD" evidence="7">
    <location>
        <begin position="281"/>
        <end position="398"/>
    </location>
</feature>
<dbReference type="InterPro" id="IPR050545">
    <property type="entry name" value="Mycobact_MmpL"/>
</dbReference>
<keyword evidence="5 6" id="KW-0472">Membrane</keyword>
<feature type="transmembrane region" description="Helical" evidence="6">
    <location>
        <begin position="12"/>
        <end position="29"/>
    </location>
</feature>
<evidence type="ECO:0000256" key="1">
    <source>
        <dbReference type="ARBA" id="ARBA00004651"/>
    </source>
</evidence>
<evidence type="ECO:0000256" key="6">
    <source>
        <dbReference type="SAM" id="Phobius"/>
    </source>
</evidence>
<evidence type="ECO:0000313" key="9">
    <source>
        <dbReference type="Proteomes" id="UP000231094"/>
    </source>
</evidence>
<gene>
    <name evidence="8" type="ORF">BHC47_05660</name>
</gene>
<feature type="transmembrane region" description="Helical" evidence="6">
    <location>
        <begin position="256"/>
        <end position="273"/>
    </location>
</feature>
<accession>A0A2N9Y3E3</accession>
<comment type="subcellular location">
    <subcellularLocation>
        <location evidence="1">Cell membrane</location>
        <topology evidence="1">Multi-pass membrane protein</topology>
    </subcellularLocation>
</comment>
<feature type="transmembrane region" description="Helical" evidence="6">
    <location>
        <begin position="279"/>
        <end position="300"/>
    </location>
</feature>
<sequence length="785" mass="86684">MPFYRKRVWAGLYLLLIFFVAAALFYSFLQQNRLDTDLTSLLPDDGQNTQAQQMAKMRMNQRMNRDIVVLVGSKSPDKAVEAAQIIQQKWQDSHIFQSVTGKLEPDVAALQASMQRLSLAVVSEQSWRNIINQPKEAFARQAQTLVNPFAERSILPVDQDWLGLGNIIMHQASQDGPVYYNVQTGWLNIDDGDTTWVLLRARLPEKAGLINVPDGLLNVIHDTQASLVSQDVQVLMAGGAIFAAENKATGEKESQYMSILGMGLTFLLLLLLFRSLRILYLLLPLAVGILFGLAATVMLFGHIHILTLVVGTSLMGVLLDFPLHWLASGVIQQQWNRWQALHIAAKAFLLSLIITLLGYAALLITPLPILQQTAIFSAAALISAFLFSLLCLPAFFSTTQAYIYPQALSAMLSFGKFIVRKRQIMVQKKWPVLLILLLIGGGLLRLNTQDDIRQWANLSPQWMAQAQKIGLLTQTMPSGQYFVLQADNDDELLLKSRTLGKSLQELVIQKQLSGFQSLDQWVMPFSIQKQRQQDVSLLSSNTDNWRDLVNLGIDDHSIRDYLTGLQKLPLQTISQSLDNELGTAWQDLYLGKMSNGKVAAIISLSGISQITGLQKLADKNNGIYFVNNVQALNQLFTHTRNQAIALKIASYLVAIVLLAYAFGWRKGLLMLAVPVLSSLACLAVFAYAGWPLSLFAIFGLFLVTAIGMDYAIYVSVKQMAVAERLAGVLLAATTTMISFAILGFSATPAIASFGRSVALGVFFSMILALALLPGADNRGRCNESV</sequence>
<dbReference type="PANTHER" id="PTHR33406">
    <property type="entry name" value="MEMBRANE PROTEIN MJ1562-RELATED"/>
    <property type="match status" value="1"/>
</dbReference>
<evidence type="ECO:0000313" key="8">
    <source>
        <dbReference type="EMBL" id="PIT61980.1"/>
    </source>
</evidence>
<feature type="transmembrane region" description="Helical" evidence="6">
    <location>
        <begin position="694"/>
        <end position="713"/>
    </location>
</feature>
<dbReference type="AlphaFoldDB" id="A0A2N9Y3E3"/>
<feature type="transmembrane region" description="Helical" evidence="6">
    <location>
        <begin position="347"/>
        <end position="367"/>
    </location>
</feature>
<feature type="transmembrane region" description="Helical" evidence="6">
    <location>
        <begin position="305"/>
        <end position="327"/>
    </location>
</feature>
<keyword evidence="3 6" id="KW-0812">Transmembrane</keyword>
<evidence type="ECO:0000256" key="2">
    <source>
        <dbReference type="ARBA" id="ARBA00022475"/>
    </source>
</evidence>
<proteinExistence type="predicted"/>
<dbReference type="Gene3D" id="1.20.1640.10">
    <property type="entry name" value="Multidrug efflux transporter AcrB transmembrane domain"/>
    <property type="match status" value="2"/>
</dbReference>
<evidence type="ECO:0000256" key="5">
    <source>
        <dbReference type="ARBA" id="ARBA00023136"/>
    </source>
</evidence>
<dbReference type="InterPro" id="IPR000731">
    <property type="entry name" value="SSD"/>
</dbReference>
<dbReference type="PANTHER" id="PTHR33406:SF13">
    <property type="entry name" value="MEMBRANE PROTEIN YDFJ"/>
    <property type="match status" value="1"/>
</dbReference>
<feature type="transmembrane region" description="Helical" evidence="6">
    <location>
        <begin position="644"/>
        <end position="662"/>
    </location>
</feature>
<reference evidence="8 9" key="1">
    <citation type="journal article" date="2017" name="MBio">
        <title>Type VI secretion-mediated competition in the bee gut microbiome.</title>
        <authorList>
            <person name="Steele M.I."/>
            <person name="Kwong W.K."/>
            <person name="Powell J.E."/>
            <person name="Whiteley M."/>
            <person name="Moran N.A."/>
        </authorList>
    </citation>
    <scope>NUCLEOTIDE SEQUENCE [LARGE SCALE GENOMIC DNA]</scope>
    <source>
        <strain evidence="8 9">PEB0171</strain>
    </source>
</reference>
<keyword evidence="2" id="KW-1003">Cell membrane</keyword>
<dbReference type="Proteomes" id="UP000231094">
    <property type="component" value="Unassembled WGS sequence"/>
</dbReference>
<keyword evidence="4 6" id="KW-1133">Transmembrane helix</keyword>
<name>A0A2N9Y3E3_9NEIS</name>
<feature type="transmembrane region" description="Helical" evidence="6">
    <location>
        <begin position="431"/>
        <end position="448"/>
    </location>
</feature>
<dbReference type="GO" id="GO:0005886">
    <property type="term" value="C:plasma membrane"/>
    <property type="evidence" value="ECO:0007669"/>
    <property type="project" value="UniProtKB-SubCell"/>
</dbReference>
<feature type="transmembrane region" description="Helical" evidence="6">
    <location>
        <begin position="374"/>
        <end position="396"/>
    </location>
</feature>
<feature type="transmembrane region" description="Helical" evidence="6">
    <location>
        <begin position="669"/>
        <end position="688"/>
    </location>
</feature>
<organism evidence="8 9">
    <name type="scientific">Snodgrassella alvi</name>
    <dbReference type="NCBI Taxonomy" id="1196083"/>
    <lineage>
        <taxon>Bacteria</taxon>
        <taxon>Pseudomonadati</taxon>
        <taxon>Pseudomonadota</taxon>
        <taxon>Betaproteobacteria</taxon>
        <taxon>Neisseriales</taxon>
        <taxon>Neisseriaceae</taxon>
        <taxon>Snodgrassella</taxon>
    </lineage>
</organism>
<dbReference type="InterPro" id="IPR004869">
    <property type="entry name" value="MMPL_dom"/>
</dbReference>